<dbReference type="PANTHER" id="PTHR13228">
    <property type="entry name" value="CONSERVED OLIGOMERIC GOLGI COMPLEX COMPONENT 5"/>
    <property type="match status" value="1"/>
</dbReference>
<proteinExistence type="predicted"/>
<dbReference type="InterPro" id="IPR049176">
    <property type="entry name" value="COG5_N"/>
</dbReference>
<dbReference type="OrthoDB" id="18786at2759"/>
<protein>
    <submittedName>
        <fullName evidence="2">10020_t:CDS:1</fullName>
    </submittedName>
</protein>
<keyword evidence="3" id="KW-1185">Reference proteome</keyword>
<evidence type="ECO:0000259" key="1">
    <source>
        <dbReference type="Pfam" id="PF10392"/>
    </source>
</evidence>
<accession>A0A9N9CNU7</accession>
<organism evidence="2 3">
    <name type="scientific">Paraglomus occultum</name>
    <dbReference type="NCBI Taxonomy" id="144539"/>
    <lineage>
        <taxon>Eukaryota</taxon>
        <taxon>Fungi</taxon>
        <taxon>Fungi incertae sedis</taxon>
        <taxon>Mucoromycota</taxon>
        <taxon>Glomeromycotina</taxon>
        <taxon>Glomeromycetes</taxon>
        <taxon>Paraglomerales</taxon>
        <taxon>Paraglomeraceae</taxon>
        <taxon>Paraglomus</taxon>
    </lineage>
</organism>
<reference evidence="2" key="1">
    <citation type="submission" date="2021-06" db="EMBL/GenBank/DDBJ databases">
        <authorList>
            <person name="Kallberg Y."/>
            <person name="Tangrot J."/>
            <person name="Rosling A."/>
        </authorList>
    </citation>
    <scope>NUCLEOTIDE SEQUENCE</scope>
    <source>
        <strain evidence="2">IA702</strain>
    </source>
</reference>
<evidence type="ECO:0000313" key="3">
    <source>
        <dbReference type="Proteomes" id="UP000789572"/>
    </source>
</evidence>
<dbReference type="AlphaFoldDB" id="A0A9N9CNU7"/>
<gene>
    <name evidence="2" type="ORF">POCULU_LOCUS7743</name>
</gene>
<comment type="caution">
    <text evidence="2">The sequence shown here is derived from an EMBL/GenBank/DDBJ whole genome shotgun (WGS) entry which is preliminary data.</text>
</comment>
<dbReference type="EMBL" id="CAJVPJ010001882">
    <property type="protein sequence ID" value="CAG8606678.1"/>
    <property type="molecule type" value="Genomic_DNA"/>
</dbReference>
<dbReference type="GO" id="GO:0017119">
    <property type="term" value="C:Golgi transport complex"/>
    <property type="evidence" value="ECO:0007669"/>
    <property type="project" value="InterPro"/>
</dbReference>
<name>A0A9N9CNU7_9GLOM</name>
<dbReference type="InterPro" id="IPR019465">
    <property type="entry name" value="Cog5"/>
</dbReference>
<dbReference type="PANTHER" id="PTHR13228:SF3">
    <property type="entry name" value="CONSERVED OLIGOMERIC GOLGI COMPLEX SUBUNIT 5"/>
    <property type="match status" value="1"/>
</dbReference>
<sequence>MSKHSVPELDLYTDYQRFLSKDFDPKEYADSTINDTTDEDNNISNALVKLSSSIDKLNKYLHEQVVVNFETLLSHALGIKELETKLSSVHDGIEALNESTNELRSKIYTPYMQLRNYTIQLERLQSALSYLRSIMRFLQLIKSLADCLNGGEIDSDSPSYAIAISAIGELESLVQEVDFEGIEIVEKHLIYIAEAREALLRASQQ</sequence>
<feature type="domain" description="Conserved oligomeric Golgi complex subunit 5 N-terminal" evidence="1">
    <location>
        <begin position="17"/>
        <end position="144"/>
    </location>
</feature>
<evidence type="ECO:0000313" key="2">
    <source>
        <dbReference type="EMBL" id="CAG8606678.1"/>
    </source>
</evidence>
<dbReference type="Pfam" id="PF10392">
    <property type="entry name" value="COG5_N"/>
    <property type="match status" value="1"/>
</dbReference>
<dbReference type="Proteomes" id="UP000789572">
    <property type="component" value="Unassembled WGS sequence"/>
</dbReference>
<dbReference type="GO" id="GO:0006891">
    <property type="term" value="P:intra-Golgi vesicle-mediated transport"/>
    <property type="evidence" value="ECO:0007669"/>
    <property type="project" value="InterPro"/>
</dbReference>